<evidence type="ECO:0000256" key="2">
    <source>
        <dbReference type="SAM" id="Phobius"/>
    </source>
</evidence>
<protein>
    <submittedName>
        <fullName evidence="3">Uncharacterized protein</fullName>
    </submittedName>
</protein>
<accession>A0ABU0E0B5</accession>
<comment type="caution">
    <text evidence="3">The sequence shown here is derived from an EMBL/GenBank/DDBJ whole genome shotgun (WGS) entry which is preliminary data.</text>
</comment>
<reference evidence="3 4" key="1">
    <citation type="submission" date="2023-07" db="EMBL/GenBank/DDBJ databases">
        <title>Genomic Encyclopedia of Type Strains, Phase IV (KMG-IV): sequencing the most valuable type-strain genomes for metagenomic binning, comparative biology and taxonomic classification.</title>
        <authorList>
            <person name="Goeker M."/>
        </authorList>
    </citation>
    <scope>NUCLEOTIDE SEQUENCE [LARGE SCALE GENOMIC DNA]</scope>
    <source>
        <strain evidence="3 4">DSM 16784</strain>
    </source>
</reference>
<proteinExistence type="predicted"/>
<feature type="region of interest" description="Disordered" evidence="1">
    <location>
        <begin position="557"/>
        <end position="581"/>
    </location>
</feature>
<gene>
    <name evidence="3" type="ORF">J2S15_000721</name>
</gene>
<feature type="compositionally biased region" description="Polar residues" evidence="1">
    <location>
        <begin position="477"/>
        <end position="494"/>
    </location>
</feature>
<keyword evidence="2" id="KW-0812">Transmembrane</keyword>
<feature type="compositionally biased region" description="Low complexity" evidence="1">
    <location>
        <begin position="495"/>
        <end position="511"/>
    </location>
</feature>
<feature type="transmembrane region" description="Helical" evidence="2">
    <location>
        <begin position="346"/>
        <end position="365"/>
    </location>
</feature>
<evidence type="ECO:0000313" key="3">
    <source>
        <dbReference type="EMBL" id="MDQ0359990.1"/>
    </source>
</evidence>
<feature type="region of interest" description="Disordered" evidence="1">
    <location>
        <begin position="477"/>
        <end position="537"/>
    </location>
</feature>
<name>A0ABU0E0B5_9FIRM</name>
<sequence length="656" mass="73601">MEIKKGLNSIFMNIMKKQKKKNRLKKTVSIRKSISKSLTVIGSFLFVIFVINGNAFVVNAGLYDANNVSKEVYAQLEKDGFINVALRGIGKLIHSILATLLDLLEVSFTTLAKYDFLSLEPIAKVNVNLETIILILLFLGFVFIVFVRMFSGGNPLQPVVNAVIMLMCISIFAYSMGVLFDIRVALVEETNGIIGAKENETISETLFRANTYDMVESLAQNKLVTLSEVDGLDLEYLDTEIRIPRAVFNDVIVSVNADGTFETESLQDGWFGVGDVRYFGYRTDYLALNVSELLTVVIFLIGLFKLGFLCGQYFQIYMWGRLALGSMLANVKAVYDVLLEGVGNTLSIWILYFMMSLYGLLSSAILQNDILGNWLGNCILIFAIGMLVLIGDEKILEKLHVNTGGMMMMKSLFAGQRFARMGKVMFNKGADAVGMAKDGVEGAIDAGKGAVDSYKNFSDDMNRWENRYEDMANDRNMQFANSEGGSGSTVPSNESGQVSGTGTGQDSSSGVNPDEESTQNQNIDENEEQKPYGANGIVLTKDGIDYKNAYKNEVWKEQEEQQREQERADKQQRDDDKYKADYERRAIIRDDVNRDVWSRGKDAQANGFSNIKDYESYKHEQESQSKIEESESLMSEEERQMMLDEIEEMKKEMKGK</sequence>
<feature type="transmembrane region" description="Helical" evidence="2">
    <location>
        <begin position="285"/>
        <end position="304"/>
    </location>
</feature>
<feature type="transmembrane region" description="Helical" evidence="2">
    <location>
        <begin position="159"/>
        <end position="180"/>
    </location>
</feature>
<feature type="transmembrane region" description="Helical" evidence="2">
    <location>
        <begin position="371"/>
        <end position="390"/>
    </location>
</feature>
<keyword evidence="2" id="KW-0472">Membrane</keyword>
<feature type="transmembrane region" description="Helical" evidence="2">
    <location>
        <begin position="84"/>
        <end position="104"/>
    </location>
</feature>
<feature type="transmembrane region" description="Helical" evidence="2">
    <location>
        <begin position="125"/>
        <end position="147"/>
    </location>
</feature>
<organism evidence="3 4">
    <name type="scientific">Breznakia pachnodae</name>
    <dbReference type="NCBI Taxonomy" id="265178"/>
    <lineage>
        <taxon>Bacteria</taxon>
        <taxon>Bacillati</taxon>
        <taxon>Bacillota</taxon>
        <taxon>Erysipelotrichia</taxon>
        <taxon>Erysipelotrichales</taxon>
        <taxon>Erysipelotrichaceae</taxon>
        <taxon>Breznakia</taxon>
    </lineage>
</organism>
<keyword evidence="2" id="KW-1133">Transmembrane helix</keyword>
<keyword evidence="4" id="KW-1185">Reference proteome</keyword>
<feature type="compositionally biased region" description="Basic and acidic residues" evidence="1">
    <location>
        <begin position="615"/>
        <end position="629"/>
    </location>
</feature>
<evidence type="ECO:0000313" key="4">
    <source>
        <dbReference type="Proteomes" id="UP001230220"/>
    </source>
</evidence>
<dbReference type="Proteomes" id="UP001230220">
    <property type="component" value="Unassembled WGS sequence"/>
</dbReference>
<dbReference type="EMBL" id="JAUSUR010000001">
    <property type="protein sequence ID" value="MDQ0359990.1"/>
    <property type="molecule type" value="Genomic_DNA"/>
</dbReference>
<feature type="region of interest" description="Disordered" evidence="1">
    <location>
        <begin position="615"/>
        <end position="636"/>
    </location>
</feature>
<evidence type="ECO:0000256" key="1">
    <source>
        <dbReference type="SAM" id="MobiDB-lite"/>
    </source>
</evidence>
<dbReference type="RefSeq" id="WP_307405556.1">
    <property type="nucleotide sequence ID" value="NZ_JAUSUR010000001.1"/>
</dbReference>